<keyword evidence="2 5" id="KW-0812">Transmembrane</keyword>
<dbReference type="RefSeq" id="WP_080460604.1">
    <property type="nucleotide sequence ID" value="NZ_JXMW01000013.1"/>
</dbReference>
<evidence type="ECO:0000256" key="5">
    <source>
        <dbReference type="SAM" id="Phobius"/>
    </source>
</evidence>
<dbReference type="GO" id="GO:0016020">
    <property type="term" value="C:membrane"/>
    <property type="evidence" value="ECO:0007669"/>
    <property type="project" value="UniProtKB-SubCell"/>
</dbReference>
<dbReference type="EMBL" id="JXMW01000013">
    <property type="protein sequence ID" value="OQD58515.1"/>
    <property type="molecule type" value="Genomic_DNA"/>
</dbReference>
<keyword evidence="3 5" id="KW-1133">Transmembrane helix</keyword>
<dbReference type="Proteomes" id="UP000191661">
    <property type="component" value="Unassembled WGS sequence"/>
</dbReference>
<evidence type="ECO:0000256" key="4">
    <source>
        <dbReference type="ARBA" id="ARBA00023136"/>
    </source>
</evidence>
<accession>A0A1V6N1I6</accession>
<dbReference type="InterPro" id="IPR052348">
    <property type="entry name" value="Metallopeptidase_M50B"/>
</dbReference>
<dbReference type="InterPro" id="IPR008915">
    <property type="entry name" value="Peptidase_M50"/>
</dbReference>
<dbReference type="AlphaFoldDB" id="A0A1V6N1I6"/>
<gene>
    <name evidence="7" type="ORF">MBBAR_13c00140</name>
</gene>
<protein>
    <submittedName>
        <fullName evidence="7">Putative peptidase</fullName>
    </submittedName>
</protein>
<feature type="transmembrane region" description="Helical" evidence="5">
    <location>
        <begin position="36"/>
        <end position="56"/>
    </location>
</feature>
<evidence type="ECO:0000256" key="2">
    <source>
        <dbReference type="ARBA" id="ARBA00022692"/>
    </source>
</evidence>
<evidence type="ECO:0000313" key="7">
    <source>
        <dbReference type="EMBL" id="OQD58515.1"/>
    </source>
</evidence>
<sequence length="213" mass="23846">MFKFSSNEIRDLFISFFIISLAFSILYSRLDFTNILNILPMVMVGVGLGFILHEVAHKISAMRYGYWAEYKTWTPGLFIALVSSAFGFIFAAPGAVHIYGQYMTDRENGIISISGPLTNIILSLIFLAVALMLGNTYIGLFNPLIAVPLWVNILFQTCLLGFSINAFLALFNLIPIGILDGAKVFRWDPFIWLASVIVAGIMVYFSFTGFFFN</sequence>
<feature type="transmembrane region" description="Helical" evidence="5">
    <location>
        <begin position="190"/>
        <end position="212"/>
    </location>
</feature>
<dbReference type="GO" id="GO:0006508">
    <property type="term" value="P:proteolysis"/>
    <property type="evidence" value="ECO:0007669"/>
    <property type="project" value="InterPro"/>
</dbReference>
<reference evidence="7 8" key="1">
    <citation type="submission" date="2014-12" db="EMBL/GenBank/DDBJ databases">
        <title>Genome sequence of Methanobrevibacter arboriphilicus DH1, DSM1125.</title>
        <authorList>
            <person name="Poehlein A."/>
            <person name="Thauer R.K."/>
            <person name="Seedorf H."/>
            <person name="Daniel R."/>
        </authorList>
    </citation>
    <scope>NUCLEOTIDE SEQUENCE [LARGE SCALE GENOMIC DNA]</scope>
    <source>
        <strain evidence="7 8">DH1</strain>
    </source>
</reference>
<evidence type="ECO:0000313" key="8">
    <source>
        <dbReference type="Proteomes" id="UP000191661"/>
    </source>
</evidence>
<keyword evidence="8" id="KW-1185">Reference proteome</keyword>
<feature type="transmembrane region" description="Helical" evidence="5">
    <location>
        <begin position="153"/>
        <end position="178"/>
    </location>
</feature>
<evidence type="ECO:0000256" key="1">
    <source>
        <dbReference type="ARBA" id="ARBA00004141"/>
    </source>
</evidence>
<dbReference type="PANTHER" id="PTHR35864">
    <property type="entry name" value="ZINC METALLOPROTEASE MJ0611-RELATED"/>
    <property type="match status" value="1"/>
</dbReference>
<name>A0A1V6N1I6_METAZ</name>
<comment type="caution">
    <text evidence="7">The sequence shown here is derived from an EMBL/GenBank/DDBJ whole genome shotgun (WGS) entry which is preliminary data.</text>
</comment>
<keyword evidence="4 5" id="KW-0472">Membrane</keyword>
<feature type="transmembrane region" description="Helical" evidence="5">
    <location>
        <begin position="120"/>
        <end position="141"/>
    </location>
</feature>
<proteinExistence type="predicted"/>
<dbReference type="Pfam" id="PF02163">
    <property type="entry name" value="Peptidase_M50"/>
    <property type="match status" value="1"/>
</dbReference>
<evidence type="ECO:0000256" key="3">
    <source>
        <dbReference type="ARBA" id="ARBA00022989"/>
    </source>
</evidence>
<feature type="transmembrane region" description="Helical" evidence="5">
    <location>
        <begin position="12"/>
        <end position="30"/>
    </location>
</feature>
<comment type="subcellular location">
    <subcellularLocation>
        <location evidence="1">Membrane</location>
        <topology evidence="1">Multi-pass membrane protein</topology>
    </subcellularLocation>
</comment>
<feature type="transmembrane region" description="Helical" evidence="5">
    <location>
        <begin position="77"/>
        <end position="100"/>
    </location>
</feature>
<evidence type="ECO:0000259" key="6">
    <source>
        <dbReference type="Pfam" id="PF02163"/>
    </source>
</evidence>
<dbReference type="PANTHER" id="PTHR35864:SF1">
    <property type="entry name" value="ZINC METALLOPROTEASE YWHC-RELATED"/>
    <property type="match status" value="1"/>
</dbReference>
<organism evidence="7 8">
    <name type="scientific">Methanobrevibacter arboriphilus JCM 13429 = DSM 1125</name>
    <dbReference type="NCBI Taxonomy" id="1300164"/>
    <lineage>
        <taxon>Archaea</taxon>
        <taxon>Methanobacteriati</taxon>
        <taxon>Methanobacteriota</taxon>
        <taxon>Methanomada group</taxon>
        <taxon>Methanobacteria</taxon>
        <taxon>Methanobacteriales</taxon>
        <taxon>Methanobacteriaceae</taxon>
        <taxon>Methanobrevibacter</taxon>
    </lineage>
</organism>
<dbReference type="OrthoDB" id="86131at2157"/>
<feature type="domain" description="Peptidase M50" evidence="6">
    <location>
        <begin position="43"/>
        <end position="186"/>
    </location>
</feature>